<reference evidence="3" key="1">
    <citation type="submission" date="2022-10" db="EMBL/GenBank/DDBJ databases">
        <title>Novel sulphate-reducing endosymbionts in the free-living metamonad Anaeramoeba.</title>
        <authorList>
            <person name="Jerlstrom-Hultqvist J."/>
            <person name="Cepicka I."/>
            <person name="Gallot-Lavallee L."/>
            <person name="Salas-Leiva D."/>
            <person name="Curtis B.A."/>
            <person name="Zahonova K."/>
            <person name="Pipaliya S."/>
            <person name="Dacks J."/>
            <person name="Roger A.J."/>
        </authorList>
    </citation>
    <scope>NUCLEOTIDE SEQUENCE</scope>
    <source>
        <strain evidence="3">BMAN</strain>
    </source>
</reference>
<comment type="caution">
    <text evidence="3">The sequence shown here is derived from an EMBL/GenBank/DDBJ whole genome shotgun (WGS) entry which is preliminary data.</text>
</comment>
<name>A0A9Q0LH19_ANAIG</name>
<dbReference type="PANTHER" id="PTHR33459:SF7">
    <property type="entry name" value="DD-GDCA PROTEIN"/>
    <property type="match status" value="1"/>
</dbReference>
<accession>A0A9Q0LH19</accession>
<dbReference type="Proteomes" id="UP001149090">
    <property type="component" value="Unassembled WGS sequence"/>
</dbReference>
<dbReference type="AlphaFoldDB" id="A0A9Q0LH19"/>
<keyword evidence="1" id="KW-1133">Transmembrane helix</keyword>
<sequence>MKKLFLLFVFFFSLAYSVVSDCQHVHLGEACDESSNIYCYDNLKCFNNTCSYQNDGADCQLGTDCTSGYCYQNKCIPAFLLPGDSCEINEQCPTTLSCNNGICTGAAIGQPCGSSSYGACAAGSFCMNTGSNYVCVESLSPGETCSTQFAAISSTAEALNLCKDFKMCMQNTQSTSFICDTMFTREVNQGCTHNMACKLGLYCDNPGVTGVCKSYDDTTISCTADSQCPFGTVCNCTSGYCITVANTNANTEIQDGLSCLAQTNCVIHEDVFTMGACPLDSCLDKLKAIQCAMSNNHADTFYPPYYWDCNKSNSATGIILSFALMLACLFFIF</sequence>
<evidence type="ECO:0000256" key="2">
    <source>
        <dbReference type="SAM" id="SignalP"/>
    </source>
</evidence>
<feature type="signal peptide" evidence="2">
    <location>
        <begin position="1"/>
        <end position="20"/>
    </location>
</feature>
<keyword evidence="1" id="KW-0812">Transmembrane</keyword>
<feature type="transmembrane region" description="Helical" evidence="1">
    <location>
        <begin position="314"/>
        <end position="332"/>
    </location>
</feature>
<feature type="chain" id="PRO_5040483072" evidence="2">
    <location>
        <begin position="21"/>
        <end position="333"/>
    </location>
</feature>
<protein>
    <submittedName>
        <fullName evidence="3">Cell-cell adhesion glycoprotein</fullName>
    </submittedName>
</protein>
<dbReference type="InterPro" id="IPR052326">
    <property type="entry name" value="Diff-Dev_Assoc_Protein"/>
</dbReference>
<dbReference type="OMA" id="CCEDAVN"/>
<keyword evidence="2" id="KW-0732">Signal</keyword>
<evidence type="ECO:0000313" key="3">
    <source>
        <dbReference type="EMBL" id="KAJ5072310.1"/>
    </source>
</evidence>
<keyword evidence="1" id="KW-0472">Membrane</keyword>
<proteinExistence type="predicted"/>
<dbReference type="PANTHER" id="PTHR33459">
    <property type="entry name" value="DD-GDCA PROTEIN"/>
    <property type="match status" value="1"/>
</dbReference>
<dbReference type="EMBL" id="JAPDFW010000081">
    <property type="protein sequence ID" value="KAJ5072310.1"/>
    <property type="molecule type" value="Genomic_DNA"/>
</dbReference>
<evidence type="ECO:0000256" key="1">
    <source>
        <dbReference type="SAM" id="Phobius"/>
    </source>
</evidence>
<evidence type="ECO:0000313" key="4">
    <source>
        <dbReference type="Proteomes" id="UP001149090"/>
    </source>
</evidence>
<gene>
    <name evidence="3" type="ORF">M0811_01324</name>
</gene>
<keyword evidence="4" id="KW-1185">Reference proteome</keyword>
<organism evidence="3 4">
    <name type="scientific">Anaeramoeba ignava</name>
    <name type="common">Anaerobic marine amoeba</name>
    <dbReference type="NCBI Taxonomy" id="1746090"/>
    <lineage>
        <taxon>Eukaryota</taxon>
        <taxon>Metamonada</taxon>
        <taxon>Anaeramoebidae</taxon>
        <taxon>Anaeramoeba</taxon>
    </lineage>
</organism>